<evidence type="ECO:0000313" key="2">
    <source>
        <dbReference type="EMBL" id="MBB5353263.1"/>
    </source>
</evidence>
<feature type="transmembrane region" description="Helical" evidence="1">
    <location>
        <begin position="118"/>
        <end position="136"/>
    </location>
</feature>
<dbReference type="PANTHER" id="PTHR37314:SF4">
    <property type="entry name" value="UPF0700 TRANSMEMBRANE PROTEIN YOAK"/>
    <property type="match status" value="1"/>
</dbReference>
<feature type="transmembrane region" description="Helical" evidence="1">
    <location>
        <begin position="202"/>
        <end position="220"/>
    </location>
</feature>
<dbReference type="Proteomes" id="UP000557717">
    <property type="component" value="Unassembled WGS sequence"/>
</dbReference>
<feature type="transmembrane region" description="Helical" evidence="1">
    <location>
        <begin position="64"/>
        <end position="84"/>
    </location>
</feature>
<comment type="caution">
    <text evidence="2">The sequence shown here is derived from an EMBL/GenBank/DDBJ whole genome shotgun (WGS) entry which is preliminary data.</text>
</comment>
<evidence type="ECO:0000313" key="3">
    <source>
        <dbReference type="Proteomes" id="UP000557717"/>
    </source>
</evidence>
<gene>
    <name evidence="2" type="ORF">HNR46_003518</name>
</gene>
<dbReference type="Pfam" id="PF06912">
    <property type="entry name" value="DUF1275"/>
    <property type="match status" value="1"/>
</dbReference>
<proteinExistence type="predicted"/>
<name>A0A840V6I0_9BACT</name>
<keyword evidence="1" id="KW-0472">Membrane</keyword>
<protein>
    <submittedName>
        <fullName evidence="2">Uncharacterized membrane protein YoaK (UPF0700 family)</fullName>
    </submittedName>
</protein>
<dbReference type="RefSeq" id="WP_184020963.1">
    <property type="nucleotide sequence ID" value="NZ_JACHFD010000023.1"/>
</dbReference>
<dbReference type="EMBL" id="JACHFD010000023">
    <property type="protein sequence ID" value="MBB5353263.1"/>
    <property type="molecule type" value="Genomic_DNA"/>
</dbReference>
<dbReference type="AlphaFoldDB" id="A0A840V6I0"/>
<reference evidence="2 3" key="1">
    <citation type="submission" date="2020-08" db="EMBL/GenBank/DDBJ databases">
        <title>Genomic Encyclopedia of Type Strains, Phase IV (KMG-IV): sequencing the most valuable type-strain genomes for metagenomic binning, comparative biology and taxonomic classification.</title>
        <authorList>
            <person name="Goeker M."/>
        </authorList>
    </citation>
    <scope>NUCLEOTIDE SEQUENCE [LARGE SCALE GENOMIC DNA]</scope>
    <source>
        <strain evidence="2 3">YC6886</strain>
    </source>
</reference>
<accession>A0A840V6I0</accession>
<organism evidence="2 3">
    <name type="scientific">Haloferula luteola</name>
    <dbReference type="NCBI Taxonomy" id="595692"/>
    <lineage>
        <taxon>Bacteria</taxon>
        <taxon>Pseudomonadati</taxon>
        <taxon>Verrucomicrobiota</taxon>
        <taxon>Verrucomicrobiia</taxon>
        <taxon>Verrucomicrobiales</taxon>
        <taxon>Verrucomicrobiaceae</taxon>
        <taxon>Haloferula</taxon>
    </lineage>
</organism>
<evidence type="ECO:0000256" key="1">
    <source>
        <dbReference type="SAM" id="Phobius"/>
    </source>
</evidence>
<feature type="transmembrane region" description="Helical" evidence="1">
    <location>
        <begin position="96"/>
        <end position="112"/>
    </location>
</feature>
<keyword evidence="1" id="KW-0812">Transmembrane</keyword>
<feature type="transmembrane region" description="Helical" evidence="1">
    <location>
        <begin position="178"/>
        <end position="196"/>
    </location>
</feature>
<dbReference type="PANTHER" id="PTHR37314">
    <property type="entry name" value="SLR0142 PROTEIN"/>
    <property type="match status" value="1"/>
</dbReference>
<keyword evidence="1" id="KW-1133">Transmembrane helix</keyword>
<sequence length="228" mass="24165">MAIPQIDLTQGRVLGGGCLLAALAAAVNADFMIRAGISVSHLTGDFSRVTIEVARHEVHWGSSVMVLVVSIGGFVAGAAMSGYFIHHPRVDAHRPYGRAILGIGGVLLLAQAIFERFPIGACFLAAGACGFQNALATRYRGLILRTTHLTGLLTDLGHLVGMRLRGCQVELWKITTPLWLAVSFAFGASVAAWLRIGFGAPVLGGCGVAYAVGGLTWSICKRWPQSRR</sequence>
<dbReference type="InterPro" id="IPR010699">
    <property type="entry name" value="DUF1275"/>
</dbReference>
<keyword evidence="3" id="KW-1185">Reference proteome</keyword>